<dbReference type="Pfam" id="PF14529">
    <property type="entry name" value="Exo_endo_phos_2"/>
    <property type="match status" value="1"/>
</dbReference>
<dbReference type="SUPFAM" id="SSF54001">
    <property type="entry name" value="Cysteine proteinases"/>
    <property type="match status" value="1"/>
</dbReference>
<dbReference type="GeneID" id="9040697"/>
<dbReference type="Pfam" id="PF00112">
    <property type="entry name" value="Peptidase_C1"/>
    <property type="match status" value="1"/>
</dbReference>
<dbReference type="Gene3D" id="3.90.70.10">
    <property type="entry name" value="Cysteine proteinases"/>
    <property type="match status" value="1"/>
</dbReference>
<proteinExistence type="inferred from homology"/>
<name>C5LYL7_PERM5</name>
<reference evidence="4 5" key="1">
    <citation type="submission" date="2008-07" db="EMBL/GenBank/DDBJ databases">
        <authorList>
            <person name="El-Sayed N."/>
            <person name="Caler E."/>
            <person name="Inman J."/>
            <person name="Amedeo P."/>
            <person name="Hass B."/>
            <person name="Wortman J."/>
        </authorList>
    </citation>
    <scope>NUCLEOTIDE SEQUENCE [LARGE SCALE GENOMIC DNA]</scope>
    <source>
        <strain evidence="5">ATCC 50983 / TXsc</strain>
    </source>
</reference>
<dbReference type="GO" id="GO:0008234">
    <property type="term" value="F:cysteine-type peptidase activity"/>
    <property type="evidence" value="ECO:0007669"/>
    <property type="project" value="InterPro"/>
</dbReference>
<dbReference type="InParanoid" id="C5LYL7"/>
<dbReference type="AlphaFoldDB" id="C5LYL7"/>
<comment type="similarity">
    <text evidence="1">Belongs to the peptidase C1 family.</text>
</comment>
<dbReference type="PANTHER" id="PTHR12411">
    <property type="entry name" value="CYSTEINE PROTEASE FAMILY C1-RELATED"/>
    <property type="match status" value="1"/>
</dbReference>
<dbReference type="InterPro" id="IPR000668">
    <property type="entry name" value="Peptidase_C1A_C"/>
</dbReference>
<dbReference type="SMART" id="SM00645">
    <property type="entry name" value="Pept_C1"/>
    <property type="match status" value="1"/>
</dbReference>
<protein>
    <recommendedName>
        <fullName evidence="3">RNase H type-1 domain-containing protein</fullName>
    </recommendedName>
</protein>
<accession>C5LYL7</accession>
<dbReference type="OrthoDB" id="190265at2759"/>
<dbReference type="GO" id="GO:0004523">
    <property type="term" value="F:RNA-DNA hybrid ribonuclease activity"/>
    <property type="evidence" value="ECO:0007669"/>
    <property type="project" value="InterPro"/>
</dbReference>
<evidence type="ECO:0000313" key="4">
    <source>
        <dbReference type="EMBL" id="EEQ98255.1"/>
    </source>
</evidence>
<keyword evidence="5" id="KW-1185">Reference proteome</keyword>
<dbReference type="InterPro" id="IPR013128">
    <property type="entry name" value="Peptidase_C1A"/>
</dbReference>
<evidence type="ECO:0000256" key="2">
    <source>
        <dbReference type="ARBA" id="ARBA00023145"/>
    </source>
</evidence>
<dbReference type="GO" id="GO:0003676">
    <property type="term" value="F:nucleic acid binding"/>
    <property type="evidence" value="ECO:0007669"/>
    <property type="project" value="InterPro"/>
</dbReference>
<organism evidence="5">
    <name type="scientific">Perkinsus marinus (strain ATCC 50983 / TXsc)</name>
    <dbReference type="NCBI Taxonomy" id="423536"/>
    <lineage>
        <taxon>Eukaryota</taxon>
        <taxon>Sar</taxon>
        <taxon>Alveolata</taxon>
        <taxon>Perkinsozoa</taxon>
        <taxon>Perkinsea</taxon>
        <taxon>Perkinsida</taxon>
        <taxon>Perkinsidae</taxon>
        <taxon>Perkinsus</taxon>
    </lineage>
</organism>
<dbReference type="SUPFAM" id="SSF56219">
    <property type="entry name" value="DNase I-like"/>
    <property type="match status" value="1"/>
</dbReference>
<dbReference type="RefSeq" id="XP_002765538.1">
    <property type="nucleotide sequence ID" value="XM_002765492.1"/>
</dbReference>
<dbReference type="PROSITE" id="PS50879">
    <property type="entry name" value="RNASE_H_1"/>
    <property type="match status" value="1"/>
</dbReference>
<dbReference type="InterPro" id="IPR025661">
    <property type="entry name" value="Pept_asp_AS"/>
</dbReference>
<dbReference type="Gene3D" id="3.30.420.10">
    <property type="entry name" value="Ribonuclease H-like superfamily/Ribonuclease H"/>
    <property type="match status" value="1"/>
</dbReference>
<dbReference type="InterPro" id="IPR002156">
    <property type="entry name" value="RNaseH_domain"/>
</dbReference>
<sequence length="965" mass="107649">MPRLPVITPPAPPLRPARRKLCLTVISYNIHGLCGSKLELLQYLRRSSPDVVCLQETFHGPHHSLAFRNYGVEHLEGEYLPQDDPDDHRGRRSSGLLILIRRPLHYKIFLRIPLHDTNYCYSALGVELSSPTLPSPLKVVNIYIRPHQGPNPPQLQLELPAANCIVVGDVNGHHPAWSGSTQCDANPQGQEVYTWLREAHYKLLNSIHDPPTFQGQQGTSSIDITAVTKDLLLSCTRHLLENSLAASDHLPQKIGIKTTAGFVRQSGQRANYNEIYKSRLSMAVKAQWRQRAVTMKTHKTKKASLFNPQVATAGHQEAFDAKQAQPFTQEEFDRALGKINTSTAPGPDQTASDLHGTPNARAYRKERHALSFIETWLQDNGMCLAEDKIGLIYFIGRRRTPIQQNQIIINNVHIEARLTLKILGVRLHFYPPLPLGEARRIISLDLSLNSEVPQNADRQAYRIASYQKLLSYVAQGYHILIVDASYRDDLTEQQPRSAGYAWTFYPNEVGLIVSQGIRGQGPLGTAIHSSTEAELAALSHAIKDVARLTSCRQSLLQGGKLLIVSDSQGALKGLSRGWLQRHNNRQTVWECLQQLLTLPRLPPQGSIITITGYWLKAHVGLLLHDEVDRRAKAELETLQPVVLESWESCLTRLSQRKKRIFEQTAHKLPAKDLPTSWDWRDVDGENMVTTDRSYSNPRACSGCWAFATVHALSDRIKIQRNAAFPEVNLSPQPLLTCGYEIGNGCRGGGVIDAMRYIKEKGITDETCSPFTARGHDTGDICLGSTVCSTCSANGSCEIPKKYDIFHVDEFGTVSGEAEIQSEIKARGPVVCHMHVDEAFRANYEGGVFYQDKPNAEINHEVSLVGWGKDPETNEEYWIMRNSWGSFWGEHGYMRIKFGTLLIDSQCSWGEPSDDVRGEVVPNVPFSVGNTKSLVAANYVEMDPMGNAVDLHPAGRSAEHSVDITI</sequence>
<dbReference type="Proteomes" id="UP000007800">
    <property type="component" value="Unassembled WGS sequence"/>
</dbReference>
<evidence type="ECO:0000313" key="5">
    <source>
        <dbReference type="Proteomes" id="UP000007800"/>
    </source>
</evidence>
<evidence type="ECO:0000256" key="1">
    <source>
        <dbReference type="ARBA" id="ARBA00008455"/>
    </source>
</evidence>
<dbReference type="InterPro" id="IPR036397">
    <property type="entry name" value="RNaseH_sf"/>
</dbReference>
<gene>
    <name evidence="4" type="ORF">Pmar_PMAR002075</name>
</gene>
<keyword evidence="2" id="KW-0865">Zymogen</keyword>
<dbReference type="PROSITE" id="PS00640">
    <property type="entry name" value="THIOL_PROTEASE_ASN"/>
    <property type="match status" value="1"/>
</dbReference>
<dbReference type="GO" id="GO:0006508">
    <property type="term" value="P:proteolysis"/>
    <property type="evidence" value="ECO:0007669"/>
    <property type="project" value="InterPro"/>
</dbReference>
<feature type="domain" description="RNase H type-1" evidence="3">
    <location>
        <begin position="474"/>
        <end position="636"/>
    </location>
</feature>
<evidence type="ECO:0000259" key="3">
    <source>
        <dbReference type="PROSITE" id="PS50879"/>
    </source>
</evidence>
<dbReference type="EMBL" id="GG686808">
    <property type="protein sequence ID" value="EEQ98255.1"/>
    <property type="molecule type" value="Genomic_DNA"/>
</dbReference>
<dbReference type="Gene3D" id="3.60.10.10">
    <property type="entry name" value="Endonuclease/exonuclease/phosphatase"/>
    <property type="match status" value="1"/>
</dbReference>
<dbReference type="SUPFAM" id="SSF53098">
    <property type="entry name" value="Ribonuclease H-like"/>
    <property type="match status" value="1"/>
</dbReference>
<dbReference type="InterPro" id="IPR038765">
    <property type="entry name" value="Papain-like_cys_pep_sf"/>
</dbReference>
<dbReference type="InterPro" id="IPR036691">
    <property type="entry name" value="Endo/exonu/phosph_ase_sf"/>
</dbReference>
<dbReference type="InterPro" id="IPR005135">
    <property type="entry name" value="Endo/exonuclease/phosphatase"/>
</dbReference>
<dbReference type="InterPro" id="IPR012337">
    <property type="entry name" value="RNaseH-like_sf"/>
</dbReference>